<dbReference type="SMART" id="SM00228">
    <property type="entry name" value="PDZ"/>
    <property type="match status" value="1"/>
</dbReference>
<dbReference type="OrthoDB" id="9758917at2"/>
<accession>A0A559IP50</accession>
<evidence type="ECO:0000313" key="7">
    <source>
        <dbReference type="EMBL" id="TVX89417.1"/>
    </source>
</evidence>
<comment type="caution">
    <text evidence="7">The sequence shown here is derived from an EMBL/GenBank/DDBJ whole genome shotgun (WGS) entry which is preliminary data.</text>
</comment>
<keyword evidence="5" id="KW-1133">Transmembrane helix</keyword>
<evidence type="ECO:0000256" key="2">
    <source>
        <dbReference type="ARBA" id="ARBA00022670"/>
    </source>
</evidence>
<dbReference type="InterPro" id="IPR036034">
    <property type="entry name" value="PDZ_sf"/>
</dbReference>
<keyword evidence="5" id="KW-0472">Membrane</keyword>
<evidence type="ECO:0000256" key="5">
    <source>
        <dbReference type="SAM" id="Phobius"/>
    </source>
</evidence>
<dbReference type="PANTHER" id="PTHR22939">
    <property type="entry name" value="SERINE PROTEASE FAMILY S1C HTRA-RELATED"/>
    <property type="match status" value="1"/>
</dbReference>
<dbReference type="PRINTS" id="PR00834">
    <property type="entry name" value="PROTEASES2C"/>
</dbReference>
<name>A0A559IP50_9BACL</name>
<dbReference type="SUPFAM" id="SSF50156">
    <property type="entry name" value="PDZ domain-like"/>
    <property type="match status" value="1"/>
</dbReference>
<evidence type="ECO:0000313" key="8">
    <source>
        <dbReference type="Proteomes" id="UP000318102"/>
    </source>
</evidence>
<dbReference type="SUPFAM" id="SSF50494">
    <property type="entry name" value="Trypsin-like serine proteases"/>
    <property type="match status" value="1"/>
</dbReference>
<dbReference type="Proteomes" id="UP000318102">
    <property type="component" value="Unassembled WGS sequence"/>
</dbReference>
<keyword evidence="8" id="KW-1185">Reference proteome</keyword>
<dbReference type="AlphaFoldDB" id="A0A559IP50"/>
<evidence type="ECO:0000256" key="4">
    <source>
        <dbReference type="ARBA" id="ARBA00022825"/>
    </source>
</evidence>
<dbReference type="Pfam" id="PF13365">
    <property type="entry name" value="Trypsin_2"/>
    <property type="match status" value="1"/>
</dbReference>
<proteinExistence type="inferred from homology"/>
<dbReference type="EMBL" id="VNJK01000002">
    <property type="protein sequence ID" value="TVX89417.1"/>
    <property type="molecule type" value="Genomic_DNA"/>
</dbReference>
<dbReference type="GO" id="GO:0004252">
    <property type="term" value="F:serine-type endopeptidase activity"/>
    <property type="evidence" value="ECO:0007669"/>
    <property type="project" value="InterPro"/>
</dbReference>
<keyword evidence="3" id="KW-0378">Hydrolase</keyword>
<dbReference type="InterPro" id="IPR001478">
    <property type="entry name" value="PDZ"/>
</dbReference>
<evidence type="ECO:0000256" key="3">
    <source>
        <dbReference type="ARBA" id="ARBA00022801"/>
    </source>
</evidence>
<keyword evidence="2 7" id="KW-0645">Protease</keyword>
<keyword evidence="5" id="KW-0812">Transmembrane</keyword>
<dbReference type="Pfam" id="PF13180">
    <property type="entry name" value="PDZ_2"/>
    <property type="match status" value="1"/>
</dbReference>
<dbReference type="GO" id="GO:0006508">
    <property type="term" value="P:proteolysis"/>
    <property type="evidence" value="ECO:0007669"/>
    <property type="project" value="UniProtKB-KW"/>
</dbReference>
<dbReference type="InterPro" id="IPR001940">
    <property type="entry name" value="Peptidase_S1C"/>
</dbReference>
<evidence type="ECO:0000259" key="6">
    <source>
        <dbReference type="PROSITE" id="PS50106"/>
    </source>
</evidence>
<dbReference type="PROSITE" id="PS50106">
    <property type="entry name" value="PDZ"/>
    <property type="match status" value="1"/>
</dbReference>
<protein>
    <submittedName>
        <fullName evidence="7">Trypsin-like serine protease</fullName>
    </submittedName>
</protein>
<reference evidence="7 8" key="1">
    <citation type="submission" date="2019-07" db="EMBL/GenBank/DDBJ databases">
        <authorList>
            <person name="Kim J."/>
        </authorList>
    </citation>
    <scope>NUCLEOTIDE SEQUENCE [LARGE SCALE GENOMIC DNA]</scope>
    <source>
        <strain evidence="7 8">N4</strain>
    </source>
</reference>
<dbReference type="Gene3D" id="2.40.10.120">
    <property type="match status" value="1"/>
</dbReference>
<dbReference type="Gene3D" id="2.30.42.10">
    <property type="match status" value="1"/>
</dbReference>
<gene>
    <name evidence="7" type="ORF">FPZ44_16670</name>
</gene>
<feature type="domain" description="PDZ" evidence="6">
    <location>
        <begin position="262"/>
        <end position="335"/>
    </location>
</feature>
<feature type="transmembrane region" description="Helical" evidence="5">
    <location>
        <begin position="12"/>
        <end position="31"/>
    </location>
</feature>
<sequence length="351" mass="37399">MSGVLGVKKTRSWPLFTMIITLVMAVAVTVVPHSVGAVQSSTALAKVSSNVIPNLVKQVNPAVVTIIGQDPLLLEEVEDPRDALGFGSGFAIRSDGWIVTNAHVVNGLKDVKVIFQDGKKYDVVKSLVDVETDIALIKINAKNLKTLKLASNDKKVELGETVVAFGVPLQVKLRNSVSAGVVSGLDRNIDEPYRYLQTDAAINPGNSGGPLVNLRGEVIGVNTLKAFGEDVDTLGFAVPADTVRWVVSEMLQHSKVRRASIGIMLEESWAASYGLPTKEGLTITEVKSANAKKAGLSKGDKLLTVNGHAVQTIVDVNEALKGVLPGKTIKVKVKQRSNGKVVEKKVTLGKK</sequence>
<evidence type="ECO:0000256" key="1">
    <source>
        <dbReference type="ARBA" id="ARBA00010541"/>
    </source>
</evidence>
<dbReference type="PANTHER" id="PTHR22939:SF129">
    <property type="entry name" value="SERINE PROTEASE HTRA2, MITOCHONDRIAL"/>
    <property type="match status" value="1"/>
</dbReference>
<keyword evidence="4" id="KW-0720">Serine protease</keyword>
<comment type="similarity">
    <text evidence="1">Belongs to the peptidase S1C family.</text>
</comment>
<organism evidence="7 8">
    <name type="scientific">Paenibacillus agilis</name>
    <dbReference type="NCBI Taxonomy" id="3020863"/>
    <lineage>
        <taxon>Bacteria</taxon>
        <taxon>Bacillati</taxon>
        <taxon>Bacillota</taxon>
        <taxon>Bacilli</taxon>
        <taxon>Bacillales</taxon>
        <taxon>Paenibacillaceae</taxon>
        <taxon>Paenibacillus</taxon>
    </lineage>
</organism>
<dbReference type="InterPro" id="IPR009003">
    <property type="entry name" value="Peptidase_S1_PA"/>
</dbReference>